<dbReference type="Proteomes" id="UP000060487">
    <property type="component" value="Unassembled WGS sequence"/>
</dbReference>
<evidence type="ECO:0000313" key="2">
    <source>
        <dbReference type="Proteomes" id="UP000060487"/>
    </source>
</evidence>
<name>A0ABR5SH43_9BACT</name>
<comment type="caution">
    <text evidence="1">The sequence shown here is derived from an EMBL/GenBank/DDBJ whole genome shotgun (WGS) entry which is preliminary data.</text>
</comment>
<proteinExistence type="predicted"/>
<keyword evidence="2" id="KW-1185">Reference proteome</keyword>
<evidence type="ECO:0000313" key="1">
    <source>
        <dbReference type="EMBL" id="KWT86948.1"/>
    </source>
</evidence>
<dbReference type="EMBL" id="LNQR01000054">
    <property type="protein sequence ID" value="KWT86948.1"/>
    <property type="molecule type" value="Genomic_DNA"/>
</dbReference>
<gene>
    <name evidence="1" type="ORF">ASN18_1420</name>
</gene>
<sequence>MTQEEPAKDEKVVFFTSRLQLDKIENFRFDNRIGSRAEAIRNLIDIAIETVREKKKTSQPYESTALMAAEQQRKYEGTVKMPKKKK</sequence>
<dbReference type="RefSeq" id="WP_085052046.1">
    <property type="nucleotide sequence ID" value="NZ_LNQR01000054.1"/>
</dbReference>
<reference evidence="1 2" key="1">
    <citation type="submission" date="2015-11" db="EMBL/GenBank/DDBJ databases">
        <authorList>
            <person name="Lin W."/>
        </authorList>
    </citation>
    <scope>NUCLEOTIDE SEQUENCE [LARGE SCALE GENOMIC DNA]</scope>
    <source>
        <strain evidence="1 2">HCH-1</strain>
    </source>
</reference>
<protein>
    <submittedName>
        <fullName evidence="1">Uncharacterized protein</fullName>
    </submittedName>
</protein>
<accession>A0ABR5SH43</accession>
<organism evidence="1 2">
    <name type="scientific">Candidatus Magnetominusculus xianensis</name>
    <dbReference type="NCBI Taxonomy" id="1748249"/>
    <lineage>
        <taxon>Bacteria</taxon>
        <taxon>Pseudomonadati</taxon>
        <taxon>Nitrospirota</taxon>
        <taxon>Nitrospiria</taxon>
        <taxon>Nitrospirales</taxon>
        <taxon>Nitrospiraceae</taxon>
        <taxon>Candidatus Magnetominusculus</taxon>
    </lineage>
</organism>